<dbReference type="OrthoDB" id="9775595at2"/>
<keyword evidence="4" id="KW-1185">Reference proteome</keyword>
<evidence type="ECO:0000313" key="4">
    <source>
        <dbReference type="Proteomes" id="UP000243799"/>
    </source>
</evidence>
<dbReference type="SUPFAM" id="SSF55729">
    <property type="entry name" value="Acyl-CoA N-acyltransferases (Nat)"/>
    <property type="match status" value="1"/>
</dbReference>
<dbReference type="InterPro" id="IPR056935">
    <property type="entry name" value="Rv0428c-like_C"/>
</dbReference>
<dbReference type="AlphaFoldDB" id="A0A1I1BPT4"/>
<dbReference type="RefSeq" id="WP_091675477.1">
    <property type="nucleotide sequence ID" value="NZ_FOKG01000015.1"/>
</dbReference>
<gene>
    <name evidence="3" type="ORF">SAMN05216266_115159</name>
</gene>
<dbReference type="Pfam" id="PF24553">
    <property type="entry name" value="Rv0428c_C"/>
    <property type="match status" value="1"/>
</dbReference>
<dbReference type="PANTHER" id="PTHR13947">
    <property type="entry name" value="GNAT FAMILY N-ACETYLTRANSFERASE"/>
    <property type="match status" value="1"/>
</dbReference>
<evidence type="ECO:0000313" key="3">
    <source>
        <dbReference type="EMBL" id="SFB51832.1"/>
    </source>
</evidence>
<dbReference type="EMBL" id="FOKG01000015">
    <property type="protein sequence ID" value="SFB51832.1"/>
    <property type="molecule type" value="Genomic_DNA"/>
</dbReference>
<dbReference type="InterPro" id="IPR000182">
    <property type="entry name" value="GNAT_dom"/>
</dbReference>
<evidence type="ECO:0000256" key="1">
    <source>
        <dbReference type="ARBA" id="ARBA00022679"/>
    </source>
</evidence>
<dbReference type="InterPro" id="IPR016181">
    <property type="entry name" value="Acyl_CoA_acyltransferase"/>
</dbReference>
<dbReference type="PANTHER" id="PTHR13947:SF37">
    <property type="entry name" value="LD18367P"/>
    <property type="match status" value="1"/>
</dbReference>
<evidence type="ECO:0000259" key="2">
    <source>
        <dbReference type="PROSITE" id="PS51186"/>
    </source>
</evidence>
<dbReference type="CDD" id="cd04301">
    <property type="entry name" value="NAT_SF"/>
    <property type="match status" value="1"/>
</dbReference>
<dbReference type="InterPro" id="IPR050769">
    <property type="entry name" value="NAT_camello-type"/>
</dbReference>
<sequence>MPDTTTLEFACAEAWPPLVREPLGQWWLRAAESFTGRANSALAMGDPGLPIARALEVVCEFAHSHAVEPMVQAVHGSAQETALADEGWVPHVHYAAGHDVSVLLGPLPPAPAAAPALSVLDEPTDAWWSLVAGSTEPTRAQRHVLAAPGTGFGVAEADGTTVGAVRLAPARGLLHVGRLEVRPEHRRRGFAGALLGAGGDWARERDLTACVLQVSVRNHAALALYARLGFTEHHRYRYWVPRRGDAHP</sequence>
<dbReference type="PROSITE" id="PS51186">
    <property type="entry name" value="GNAT"/>
    <property type="match status" value="1"/>
</dbReference>
<feature type="domain" description="N-acetyltransferase" evidence="2">
    <location>
        <begin position="115"/>
        <end position="248"/>
    </location>
</feature>
<name>A0A1I1BPT4_9PSEU</name>
<dbReference type="Proteomes" id="UP000243799">
    <property type="component" value="Unassembled WGS sequence"/>
</dbReference>
<protein>
    <submittedName>
        <fullName evidence="3">Acetyltransferase (GNAT) family protein</fullName>
    </submittedName>
</protein>
<keyword evidence="1 3" id="KW-0808">Transferase</keyword>
<dbReference type="STRING" id="490629.SAMN05216266_115159"/>
<accession>A0A1I1BPT4</accession>
<organism evidence="3 4">
    <name type="scientific">Amycolatopsis marina</name>
    <dbReference type="NCBI Taxonomy" id="490629"/>
    <lineage>
        <taxon>Bacteria</taxon>
        <taxon>Bacillati</taxon>
        <taxon>Actinomycetota</taxon>
        <taxon>Actinomycetes</taxon>
        <taxon>Pseudonocardiales</taxon>
        <taxon>Pseudonocardiaceae</taxon>
        <taxon>Amycolatopsis</taxon>
    </lineage>
</organism>
<reference evidence="4" key="1">
    <citation type="submission" date="2016-10" db="EMBL/GenBank/DDBJ databases">
        <authorList>
            <person name="Varghese N."/>
            <person name="Submissions S."/>
        </authorList>
    </citation>
    <scope>NUCLEOTIDE SEQUENCE [LARGE SCALE GENOMIC DNA]</scope>
    <source>
        <strain evidence="4">CGMCC 4.3568</strain>
    </source>
</reference>
<dbReference type="Gene3D" id="3.40.630.30">
    <property type="match status" value="1"/>
</dbReference>
<dbReference type="GO" id="GO:0008080">
    <property type="term" value="F:N-acetyltransferase activity"/>
    <property type="evidence" value="ECO:0007669"/>
    <property type="project" value="InterPro"/>
</dbReference>
<proteinExistence type="predicted"/>